<name>A0A183IKV5_9BILA</name>
<keyword evidence="2" id="KW-1185">Reference proteome</keyword>
<gene>
    <name evidence="1" type="ORF">SBAD_LOCUS4251</name>
</gene>
<accession>A0A183IKV5</accession>
<reference evidence="1 2" key="2">
    <citation type="submission" date="2018-11" db="EMBL/GenBank/DDBJ databases">
        <authorList>
            <consortium name="Pathogen Informatics"/>
        </authorList>
    </citation>
    <scope>NUCLEOTIDE SEQUENCE [LARGE SCALE GENOMIC DNA]</scope>
</reference>
<sequence length="74" mass="8011">MRGNETRVARAEAALPAGWMHAQMNGQLQAKTRFCDNSTTNCGQLFKFSTVKCAGGDRHVATAEVSVLIDVLDN</sequence>
<evidence type="ECO:0000313" key="3">
    <source>
        <dbReference type="WBParaSite" id="SBAD_0000443501-mRNA-1"/>
    </source>
</evidence>
<evidence type="ECO:0000313" key="1">
    <source>
        <dbReference type="EMBL" id="VDP03802.1"/>
    </source>
</evidence>
<dbReference type="AlphaFoldDB" id="A0A183IKV5"/>
<reference evidence="3" key="1">
    <citation type="submission" date="2016-06" db="UniProtKB">
        <authorList>
            <consortium name="WormBaseParasite"/>
        </authorList>
    </citation>
    <scope>IDENTIFICATION</scope>
</reference>
<dbReference type="EMBL" id="UZAM01008211">
    <property type="protein sequence ID" value="VDP03802.1"/>
    <property type="molecule type" value="Genomic_DNA"/>
</dbReference>
<dbReference type="Proteomes" id="UP000270296">
    <property type="component" value="Unassembled WGS sequence"/>
</dbReference>
<dbReference type="WBParaSite" id="SBAD_0000443501-mRNA-1">
    <property type="protein sequence ID" value="SBAD_0000443501-mRNA-1"/>
    <property type="gene ID" value="SBAD_0000443501"/>
</dbReference>
<protein>
    <submittedName>
        <fullName evidence="3">Type I toxin-antitoxin system SymE family toxin</fullName>
    </submittedName>
</protein>
<evidence type="ECO:0000313" key="2">
    <source>
        <dbReference type="Proteomes" id="UP000270296"/>
    </source>
</evidence>
<proteinExistence type="predicted"/>
<organism evidence="3">
    <name type="scientific">Soboliphyme baturini</name>
    <dbReference type="NCBI Taxonomy" id="241478"/>
    <lineage>
        <taxon>Eukaryota</taxon>
        <taxon>Metazoa</taxon>
        <taxon>Ecdysozoa</taxon>
        <taxon>Nematoda</taxon>
        <taxon>Enoplea</taxon>
        <taxon>Dorylaimia</taxon>
        <taxon>Dioctophymatida</taxon>
        <taxon>Dioctophymatoidea</taxon>
        <taxon>Soboliphymatidae</taxon>
        <taxon>Soboliphyme</taxon>
    </lineage>
</organism>